<dbReference type="AlphaFoldDB" id="A0A9J6FAA4"/>
<dbReference type="InterPro" id="IPR015915">
    <property type="entry name" value="Kelch-typ_b-propeller"/>
</dbReference>
<dbReference type="SUPFAM" id="SSF117281">
    <property type="entry name" value="Kelch motif"/>
    <property type="match status" value="1"/>
</dbReference>
<accession>A0A9J6FAA4</accession>
<dbReference type="Proteomes" id="UP000821853">
    <property type="component" value="Chromosome 1"/>
</dbReference>
<dbReference type="EMBL" id="JABSTR010000001">
    <property type="protein sequence ID" value="KAH9359914.1"/>
    <property type="molecule type" value="Genomic_DNA"/>
</dbReference>
<keyword evidence="2" id="KW-1185">Reference proteome</keyword>
<gene>
    <name evidence="1" type="ORF">HPB48_011054</name>
</gene>
<organism evidence="1 2">
    <name type="scientific">Haemaphysalis longicornis</name>
    <name type="common">Bush tick</name>
    <dbReference type="NCBI Taxonomy" id="44386"/>
    <lineage>
        <taxon>Eukaryota</taxon>
        <taxon>Metazoa</taxon>
        <taxon>Ecdysozoa</taxon>
        <taxon>Arthropoda</taxon>
        <taxon>Chelicerata</taxon>
        <taxon>Arachnida</taxon>
        <taxon>Acari</taxon>
        <taxon>Parasitiformes</taxon>
        <taxon>Ixodida</taxon>
        <taxon>Ixodoidea</taxon>
        <taxon>Ixodidae</taxon>
        <taxon>Haemaphysalinae</taxon>
        <taxon>Haemaphysalis</taxon>
    </lineage>
</organism>
<dbReference type="Gene3D" id="2.120.10.80">
    <property type="entry name" value="Kelch-type beta propeller"/>
    <property type="match status" value="1"/>
</dbReference>
<name>A0A9J6FAA4_HAELO</name>
<evidence type="ECO:0000313" key="1">
    <source>
        <dbReference type="EMBL" id="KAH9359914.1"/>
    </source>
</evidence>
<proteinExistence type="predicted"/>
<evidence type="ECO:0000313" key="2">
    <source>
        <dbReference type="Proteomes" id="UP000821853"/>
    </source>
</evidence>
<dbReference type="VEuPathDB" id="VectorBase:HLOH_050588"/>
<protein>
    <submittedName>
        <fullName evidence="1">Uncharacterized protein</fullName>
    </submittedName>
</protein>
<comment type="caution">
    <text evidence="1">The sequence shown here is derived from an EMBL/GenBank/DDBJ whole genome shotgun (WGS) entry which is preliminary data.</text>
</comment>
<sequence>MVLHVGRVYVYGGFDGHRRLDAVPRSQEDALRGWQDMRPMKVTRSTFAVVQLRDDIYVIGAFNGFGRWRRWSGTRRRPTRGTP</sequence>
<reference evidence="1 2" key="1">
    <citation type="journal article" date="2020" name="Cell">
        <title>Large-Scale Comparative Analyses of Tick Genomes Elucidate Their Genetic Diversity and Vector Capacities.</title>
        <authorList>
            <consortium name="Tick Genome and Microbiome Consortium (TIGMIC)"/>
            <person name="Jia N."/>
            <person name="Wang J."/>
            <person name="Shi W."/>
            <person name="Du L."/>
            <person name="Sun Y."/>
            <person name="Zhan W."/>
            <person name="Jiang J.F."/>
            <person name="Wang Q."/>
            <person name="Zhang B."/>
            <person name="Ji P."/>
            <person name="Bell-Sakyi L."/>
            <person name="Cui X.M."/>
            <person name="Yuan T.T."/>
            <person name="Jiang B.G."/>
            <person name="Yang W.F."/>
            <person name="Lam T.T."/>
            <person name="Chang Q.C."/>
            <person name="Ding S.J."/>
            <person name="Wang X.J."/>
            <person name="Zhu J.G."/>
            <person name="Ruan X.D."/>
            <person name="Zhao L."/>
            <person name="Wei J.T."/>
            <person name="Ye R.Z."/>
            <person name="Que T.C."/>
            <person name="Du C.H."/>
            <person name="Zhou Y.H."/>
            <person name="Cheng J.X."/>
            <person name="Dai P.F."/>
            <person name="Guo W.B."/>
            <person name="Han X.H."/>
            <person name="Huang E.J."/>
            <person name="Li L.F."/>
            <person name="Wei W."/>
            <person name="Gao Y.C."/>
            <person name="Liu J.Z."/>
            <person name="Shao H.Z."/>
            <person name="Wang X."/>
            <person name="Wang C.C."/>
            <person name="Yang T.C."/>
            <person name="Huo Q.B."/>
            <person name="Li W."/>
            <person name="Chen H.Y."/>
            <person name="Chen S.E."/>
            <person name="Zhou L.G."/>
            <person name="Ni X.B."/>
            <person name="Tian J.H."/>
            <person name="Sheng Y."/>
            <person name="Liu T."/>
            <person name="Pan Y.S."/>
            <person name="Xia L.Y."/>
            <person name="Li J."/>
            <person name="Zhao F."/>
            <person name="Cao W.C."/>
        </authorList>
    </citation>
    <scope>NUCLEOTIDE SEQUENCE [LARGE SCALE GENOMIC DNA]</scope>
    <source>
        <strain evidence="1">HaeL-2018</strain>
    </source>
</reference>